<keyword evidence="4" id="KW-0472">Membrane</keyword>
<evidence type="ECO:0000256" key="2">
    <source>
        <dbReference type="ARBA" id="ARBA00022692"/>
    </source>
</evidence>
<name>A0A670J659_PODMU</name>
<dbReference type="AlphaFoldDB" id="A0A670J659"/>
<dbReference type="OMA" id="YSPARIN"/>
<evidence type="ECO:0000256" key="4">
    <source>
        <dbReference type="ARBA" id="ARBA00023136"/>
    </source>
</evidence>
<evidence type="ECO:0000256" key="1">
    <source>
        <dbReference type="ARBA" id="ARBA00004370"/>
    </source>
</evidence>
<evidence type="ECO:0000313" key="6">
    <source>
        <dbReference type="Ensembl" id="ENSPMRP00000019670.1"/>
    </source>
</evidence>
<dbReference type="PANTHER" id="PTHR24061">
    <property type="entry name" value="CALCIUM-SENSING RECEPTOR-RELATED"/>
    <property type="match status" value="1"/>
</dbReference>
<comment type="subcellular location">
    <subcellularLocation>
        <location evidence="1">Membrane</location>
    </subcellularLocation>
</comment>
<dbReference type="Gene3D" id="3.40.50.2300">
    <property type="match status" value="3"/>
</dbReference>
<reference evidence="6" key="2">
    <citation type="submission" date="2025-08" db="UniProtKB">
        <authorList>
            <consortium name="Ensembl"/>
        </authorList>
    </citation>
    <scope>IDENTIFICATION</scope>
</reference>
<feature type="domain" description="Receptor ligand binding region" evidence="5">
    <location>
        <begin position="113"/>
        <end position="364"/>
    </location>
</feature>
<reference evidence="6 7" key="1">
    <citation type="journal article" date="2019" name="Proc. Natl. Acad. Sci. U.S.A.">
        <title>Regulatory changes in pterin and carotenoid genes underlie balanced color polymorphisms in the wall lizard.</title>
        <authorList>
            <person name="Andrade P."/>
            <person name="Pinho C."/>
            <person name="Perez I de Lanuza G."/>
            <person name="Afonso S."/>
            <person name="Brejcha J."/>
            <person name="Rubin C.J."/>
            <person name="Wallerman O."/>
            <person name="Pereira P."/>
            <person name="Sabatino S.J."/>
            <person name="Bellati A."/>
            <person name="Pellitteri-Rosa D."/>
            <person name="Bosakova Z."/>
            <person name="Bunikis I."/>
            <person name="Carretero M.A."/>
            <person name="Feiner N."/>
            <person name="Marsik P."/>
            <person name="Pauperio F."/>
            <person name="Salvi D."/>
            <person name="Soler L."/>
            <person name="While G.M."/>
            <person name="Uller T."/>
            <person name="Font E."/>
            <person name="Andersson L."/>
            <person name="Carneiro M."/>
        </authorList>
    </citation>
    <scope>NUCLEOTIDE SEQUENCE</scope>
</reference>
<dbReference type="GeneTree" id="ENSGT00950000182788"/>
<sequence>MFPISNLMTIYCGAPFNSQYRIMTQLYQQILALAFAVKEINGNPCVLPNATLGFHMYNSHFSEKWTFQASIELLSRRAKFIPNYKCDAENTPVAVIGGPNSYIGPQMAPILVFFYQMFPNVNHLYKGILQLLLHFAWTWIGMLSQDEDTIEKFKEDMFPLFSKKGICFDFIEKFPKQTSSSDFGDMLEEGLKSIKVVMESTAKVVVVYGEIQSIMAMRSMHQLLHFANISMNIQTKVWIMTAQMDFTSFPIQRSSDINFLHGAISLAIHSKEVSGFHKFIQHRNPYSENNDGFIKDFWEESFSCTYPNSFVDKMNKKVCTGEEKLETLPASVFEMSMTGNSYSIYNAVYAVALNTLREQTQNKNATSYEEPASRPSFDEFHFEIDPTGQWPIKITTMIIHFISVPQLGIPRHFLFCGSYIPIWGKFYMGCCSMALSQVHSCFLGAATPDILPPPTIKLDTALFYFILF</sequence>
<keyword evidence="7" id="KW-1185">Reference proteome</keyword>
<dbReference type="InterPro" id="IPR001828">
    <property type="entry name" value="ANF_lig-bd_rcpt"/>
</dbReference>
<dbReference type="SUPFAM" id="SSF53822">
    <property type="entry name" value="Periplasmic binding protein-like I"/>
    <property type="match status" value="1"/>
</dbReference>
<dbReference type="InterPro" id="IPR000068">
    <property type="entry name" value="GPCR_3_Ca_sens_rcpt-rel"/>
</dbReference>
<dbReference type="PANTHER" id="PTHR24061:SF599">
    <property type="entry name" value="G-PROTEIN COUPLED RECEPTORS FAMILY 3 PROFILE DOMAIN-CONTAINING PROTEIN"/>
    <property type="match status" value="1"/>
</dbReference>
<dbReference type="Ensembl" id="ENSPMRT00000020899.1">
    <property type="protein sequence ID" value="ENSPMRP00000019670.1"/>
    <property type="gene ID" value="ENSPMRG00000012847.1"/>
</dbReference>
<keyword evidence="3" id="KW-1133">Transmembrane helix</keyword>
<dbReference type="GO" id="GO:0004930">
    <property type="term" value="F:G protein-coupled receptor activity"/>
    <property type="evidence" value="ECO:0007669"/>
    <property type="project" value="InterPro"/>
</dbReference>
<accession>A0A670J659</accession>
<proteinExistence type="predicted"/>
<dbReference type="Proteomes" id="UP000472272">
    <property type="component" value="Chromosome 13"/>
</dbReference>
<dbReference type="GO" id="GO:0005886">
    <property type="term" value="C:plasma membrane"/>
    <property type="evidence" value="ECO:0007669"/>
    <property type="project" value="TreeGrafter"/>
</dbReference>
<evidence type="ECO:0000259" key="5">
    <source>
        <dbReference type="Pfam" id="PF01094"/>
    </source>
</evidence>
<dbReference type="InterPro" id="IPR028082">
    <property type="entry name" value="Peripla_BP_I"/>
</dbReference>
<reference evidence="6" key="3">
    <citation type="submission" date="2025-09" db="UniProtKB">
        <authorList>
            <consortium name="Ensembl"/>
        </authorList>
    </citation>
    <scope>IDENTIFICATION</scope>
</reference>
<organism evidence="6 7">
    <name type="scientific">Podarcis muralis</name>
    <name type="common">Wall lizard</name>
    <name type="synonym">Lacerta muralis</name>
    <dbReference type="NCBI Taxonomy" id="64176"/>
    <lineage>
        <taxon>Eukaryota</taxon>
        <taxon>Metazoa</taxon>
        <taxon>Chordata</taxon>
        <taxon>Craniata</taxon>
        <taxon>Vertebrata</taxon>
        <taxon>Euteleostomi</taxon>
        <taxon>Lepidosauria</taxon>
        <taxon>Squamata</taxon>
        <taxon>Bifurcata</taxon>
        <taxon>Unidentata</taxon>
        <taxon>Episquamata</taxon>
        <taxon>Laterata</taxon>
        <taxon>Lacertibaenia</taxon>
        <taxon>Lacertidae</taxon>
        <taxon>Podarcis</taxon>
    </lineage>
</organism>
<evidence type="ECO:0000256" key="3">
    <source>
        <dbReference type="ARBA" id="ARBA00022989"/>
    </source>
</evidence>
<dbReference type="FunFam" id="3.40.50.2300:FF:000024">
    <property type="entry name" value="Vomeronasal 2, receptor 73"/>
    <property type="match status" value="1"/>
</dbReference>
<protein>
    <recommendedName>
        <fullName evidence="5">Receptor ligand binding region domain-containing protein</fullName>
    </recommendedName>
</protein>
<evidence type="ECO:0000313" key="7">
    <source>
        <dbReference type="Proteomes" id="UP000472272"/>
    </source>
</evidence>
<dbReference type="Pfam" id="PF01094">
    <property type="entry name" value="ANF_receptor"/>
    <property type="match status" value="1"/>
</dbReference>
<keyword evidence="2" id="KW-0812">Transmembrane</keyword>